<accession>A0A5E5AC96</accession>
<keyword evidence="2" id="KW-1185">Reference proteome</keyword>
<proteinExistence type="predicted"/>
<sequence length="314" mass="34029">MHDVVERPAPGAERIGRTFGPIVAWDAVNTAMARQWREVFGYPASRDEDVPLAMLQVWTMPGYGGVHAPGSSATDAWDVLNVLADHGFTKAVGIRSHQRFHRRPCIGDRLRYSSHVGTISALKRTALGDGHFVTVHYQFTDQHERPVGTMEFTMLVACPRASDGHADATASPTNMPEIGHGVSGDTASERYPELRLSVSTTSIVASAIATRDFHPIHHDQAYARASGSPDIFLNILSVTAYVERFGLLVCPPASTIASIDVKLALPIFPGDELVLTGEGEDTEVDAEKSITVVGRSARGTHVRGAVRFERSHDA</sequence>
<dbReference type="Proteomes" id="UP000414136">
    <property type="component" value="Unassembled WGS sequence"/>
</dbReference>
<keyword evidence="1" id="KW-0456">Lyase</keyword>
<evidence type="ECO:0000313" key="1">
    <source>
        <dbReference type="EMBL" id="VVE70165.1"/>
    </source>
</evidence>
<dbReference type="EC" id="4.2.1.119" evidence="1"/>
<dbReference type="AlphaFoldDB" id="A0A5E5AC96"/>
<protein>
    <submittedName>
        <fullName evidence="1">(R)-specific enoyl-CoA hydratase</fullName>
        <ecNumber evidence="1">4.2.1.119</ecNumber>
    </submittedName>
</protein>
<dbReference type="OrthoDB" id="9774179at2"/>
<gene>
    <name evidence="1" type="primary">phaJ_2</name>
    <name evidence="1" type="ORF">PCA31118_03450</name>
</gene>
<name>A0A5E5AC96_9BURK</name>
<dbReference type="GO" id="GO:0018812">
    <property type="term" value="F:3-hydroxyacyl-CoA dehydratase activity"/>
    <property type="evidence" value="ECO:0007669"/>
    <property type="project" value="UniProtKB-EC"/>
</dbReference>
<dbReference type="EMBL" id="CABPSQ010000006">
    <property type="protein sequence ID" value="VVE70165.1"/>
    <property type="molecule type" value="Genomic_DNA"/>
</dbReference>
<dbReference type="RefSeq" id="WP_150626330.1">
    <property type="nucleotide sequence ID" value="NZ_CABPSQ010000006.1"/>
</dbReference>
<organism evidence="1 2">
    <name type="scientific">Pandoraea captiosa</name>
    <dbReference type="NCBI Taxonomy" id="2508302"/>
    <lineage>
        <taxon>Bacteria</taxon>
        <taxon>Pseudomonadati</taxon>
        <taxon>Pseudomonadota</taxon>
        <taxon>Betaproteobacteria</taxon>
        <taxon>Burkholderiales</taxon>
        <taxon>Burkholderiaceae</taxon>
        <taxon>Pandoraea</taxon>
    </lineage>
</organism>
<evidence type="ECO:0000313" key="2">
    <source>
        <dbReference type="Proteomes" id="UP000414136"/>
    </source>
</evidence>
<dbReference type="InterPro" id="IPR029069">
    <property type="entry name" value="HotDog_dom_sf"/>
</dbReference>
<reference evidence="1 2" key="1">
    <citation type="submission" date="2019-08" db="EMBL/GenBank/DDBJ databases">
        <authorList>
            <person name="Peeters C."/>
        </authorList>
    </citation>
    <scope>NUCLEOTIDE SEQUENCE [LARGE SCALE GENOMIC DNA]</scope>
    <source>
        <strain evidence="1 2">LMG 31118</strain>
    </source>
</reference>
<dbReference type="SUPFAM" id="SSF54637">
    <property type="entry name" value="Thioesterase/thiol ester dehydrase-isomerase"/>
    <property type="match status" value="2"/>
</dbReference>
<dbReference type="Gene3D" id="3.10.129.10">
    <property type="entry name" value="Hotdog Thioesterase"/>
    <property type="match status" value="2"/>
</dbReference>